<accession>A0ACA9K6K4</accession>
<gene>
    <name evidence="1" type="ORF">SPELUC_LOCUS1028</name>
</gene>
<protein>
    <submittedName>
        <fullName evidence="1">15615_t:CDS:1</fullName>
    </submittedName>
</protein>
<evidence type="ECO:0000313" key="1">
    <source>
        <dbReference type="EMBL" id="CAG8455799.1"/>
    </source>
</evidence>
<organism evidence="1 2">
    <name type="scientific">Cetraspora pellucida</name>
    <dbReference type="NCBI Taxonomy" id="1433469"/>
    <lineage>
        <taxon>Eukaryota</taxon>
        <taxon>Fungi</taxon>
        <taxon>Fungi incertae sedis</taxon>
        <taxon>Mucoromycota</taxon>
        <taxon>Glomeromycotina</taxon>
        <taxon>Glomeromycetes</taxon>
        <taxon>Diversisporales</taxon>
        <taxon>Gigasporaceae</taxon>
        <taxon>Cetraspora</taxon>
    </lineage>
</organism>
<comment type="caution">
    <text evidence="1">The sequence shown here is derived from an EMBL/GenBank/DDBJ whole genome shotgun (WGS) entry which is preliminary data.</text>
</comment>
<dbReference type="Proteomes" id="UP000789366">
    <property type="component" value="Unassembled WGS sequence"/>
</dbReference>
<dbReference type="EMBL" id="CAJVPW010000480">
    <property type="protein sequence ID" value="CAG8455799.1"/>
    <property type="molecule type" value="Genomic_DNA"/>
</dbReference>
<reference evidence="1" key="1">
    <citation type="submission" date="2021-06" db="EMBL/GenBank/DDBJ databases">
        <authorList>
            <person name="Kallberg Y."/>
            <person name="Tangrot J."/>
            <person name="Rosling A."/>
        </authorList>
    </citation>
    <scope>NUCLEOTIDE SEQUENCE</scope>
    <source>
        <strain evidence="1">28 12/20/2015</strain>
    </source>
</reference>
<sequence length="301" mass="33619">MSRILAKNIAKSFYANSQPEGAGATVRRCISGRNTIDPFLMCDIFEVSPPAGFPDHPHRGFETVTYMLEGTSAHEDFAGNRGLIETGGIQWMTAGRGIVHAEMPITKSKGIQLWINLSAKNKMIEPSFQNLSDEKIPKANPEEGIEVKVIAGSSFGVKSNVFTRTPTMMLDIKLSKGKKIEQEIPKNYRGFIYVWEGSAYFGGNRFNGQESYALFLDDNNGDYLPVDAADSNVRFMLFAGQPLEEPIVSYGPFVMNTEEEIFQAMSDYNKYSNGFEKAKKWRSSIGDGVAEIDFEKEFKNH</sequence>
<proteinExistence type="predicted"/>
<evidence type="ECO:0000313" key="2">
    <source>
        <dbReference type="Proteomes" id="UP000789366"/>
    </source>
</evidence>
<keyword evidence="2" id="KW-1185">Reference proteome</keyword>
<name>A0ACA9K6K4_9GLOM</name>